<dbReference type="GO" id="GO:0008908">
    <property type="term" value="F:isochorismatase activity"/>
    <property type="evidence" value="ECO:0007669"/>
    <property type="project" value="InterPro"/>
</dbReference>
<dbReference type="OrthoDB" id="4305745at2"/>
<dbReference type="PANTHER" id="PTHR43540:SF6">
    <property type="entry name" value="ISOCHORISMATASE-LIKE DOMAIN-CONTAINING PROTEIN"/>
    <property type="match status" value="1"/>
</dbReference>
<dbReference type="EMBL" id="CP025958">
    <property type="protein sequence ID" value="AWM41558.1"/>
    <property type="molecule type" value="Genomic_DNA"/>
</dbReference>
<dbReference type="Proteomes" id="UP000245802">
    <property type="component" value="Chromosome"/>
</dbReference>
<evidence type="ECO:0000259" key="2">
    <source>
        <dbReference type="Pfam" id="PF00857"/>
    </source>
</evidence>
<dbReference type="AlphaFoldDB" id="A0A2Z3H703"/>
<proteinExistence type="predicted"/>
<dbReference type="SUPFAM" id="SSF52499">
    <property type="entry name" value="Isochorismatase-like hydrolases"/>
    <property type="match status" value="1"/>
</dbReference>
<gene>
    <name evidence="3" type="ORF">C1280_34190</name>
</gene>
<dbReference type="InterPro" id="IPR050272">
    <property type="entry name" value="Isochorismatase-like_hydrls"/>
</dbReference>
<dbReference type="CDD" id="cd00431">
    <property type="entry name" value="cysteine_hydrolases"/>
    <property type="match status" value="1"/>
</dbReference>
<protein>
    <submittedName>
        <fullName evidence="3">Isochorismatase</fullName>
    </submittedName>
</protein>
<evidence type="ECO:0000256" key="1">
    <source>
        <dbReference type="ARBA" id="ARBA00022801"/>
    </source>
</evidence>
<organism evidence="3 4">
    <name type="scientific">Gemmata obscuriglobus</name>
    <dbReference type="NCBI Taxonomy" id="114"/>
    <lineage>
        <taxon>Bacteria</taxon>
        <taxon>Pseudomonadati</taxon>
        <taxon>Planctomycetota</taxon>
        <taxon>Planctomycetia</taxon>
        <taxon>Gemmatales</taxon>
        <taxon>Gemmataceae</taxon>
        <taxon>Gemmata</taxon>
    </lineage>
</organism>
<dbReference type="RefSeq" id="WP_010036023.1">
    <property type="nucleotide sequence ID" value="NZ_CP025958.1"/>
</dbReference>
<feature type="domain" description="Isochorismatase-like" evidence="2">
    <location>
        <begin position="19"/>
        <end position="179"/>
    </location>
</feature>
<sequence length="200" mass="21618">MPGTSESLHGSAPDKCPVALLLVDVINPLDFPEADQLLRHAAPAAKKLAELKGRAHGAGVPVIYANDNFGRWRSDLSAVVERCRKWDCKGRELVELLHPSEDDYFVLKPKHSAFFSTTLDTLLGYLGTETLVIGGFAADICVLFTANDAYMRDLRVVVPSDGVASNKAEDRDAALALVRRVLKGDTPGTADIDFRALVSG</sequence>
<dbReference type="Pfam" id="PF00857">
    <property type="entry name" value="Isochorismatase"/>
    <property type="match status" value="1"/>
</dbReference>
<dbReference type="KEGG" id="gog:C1280_34190"/>
<dbReference type="InterPro" id="IPR036380">
    <property type="entry name" value="Isochorismatase-like_sf"/>
</dbReference>
<keyword evidence="4" id="KW-1185">Reference proteome</keyword>
<dbReference type="InterPro" id="IPR016291">
    <property type="entry name" value="Isochorismatase"/>
</dbReference>
<evidence type="ECO:0000313" key="3">
    <source>
        <dbReference type="EMBL" id="AWM41558.1"/>
    </source>
</evidence>
<keyword evidence="1" id="KW-0378">Hydrolase</keyword>
<evidence type="ECO:0000313" key="4">
    <source>
        <dbReference type="Proteomes" id="UP000245802"/>
    </source>
</evidence>
<dbReference type="InterPro" id="IPR000868">
    <property type="entry name" value="Isochorismatase-like_dom"/>
</dbReference>
<dbReference type="PANTHER" id="PTHR43540">
    <property type="entry name" value="PEROXYUREIDOACRYLATE/UREIDOACRYLATE AMIDOHYDROLASE-RELATED"/>
    <property type="match status" value="1"/>
</dbReference>
<accession>A0A2Z3H703</accession>
<name>A0A2Z3H703_9BACT</name>
<dbReference type="PRINTS" id="PR01398">
    <property type="entry name" value="ISCHRISMTASE"/>
</dbReference>
<reference evidence="3 4" key="1">
    <citation type="submission" date="2018-01" db="EMBL/GenBank/DDBJ databases">
        <title>G. obscuriglobus.</title>
        <authorList>
            <person name="Franke J."/>
            <person name="Blomberg W."/>
            <person name="Selmecki A."/>
        </authorList>
    </citation>
    <scope>NUCLEOTIDE SEQUENCE [LARGE SCALE GENOMIC DNA]</scope>
    <source>
        <strain evidence="3 4">DSM 5831</strain>
    </source>
</reference>
<dbReference type="Gene3D" id="3.40.50.850">
    <property type="entry name" value="Isochorismatase-like"/>
    <property type="match status" value="1"/>
</dbReference>